<dbReference type="InterPro" id="IPR036942">
    <property type="entry name" value="Beta-barrel_TonB_sf"/>
</dbReference>
<dbReference type="Pfam" id="PF14905">
    <property type="entry name" value="OMP_b-brl_3"/>
    <property type="match status" value="1"/>
</dbReference>
<evidence type="ECO:0000313" key="5">
    <source>
        <dbReference type="EMBL" id="WHF51024.1"/>
    </source>
</evidence>
<evidence type="ECO:0000256" key="3">
    <source>
        <dbReference type="ARBA" id="ARBA00023237"/>
    </source>
</evidence>
<reference evidence="5 6" key="1">
    <citation type="submission" date="2023-05" db="EMBL/GenBank/DDBJ databases">
        <title>Genomic insight into Chryseobacterium sp. wdc7 isolated forest soil (Gotjawal).</title>
        <authorList>
            <person name="Park S.-J."/>
        </authorList>
    </citation>
    <scope>NUCLEOTIDE SEQUENCE [LARGE SCALE GENOMIC DNA]</scope>
    <source>
        <strain evidence="6">wdc7</strain>
    </source>
</reference>
<dbReference type="Gene3D" id="2.40.170.20">
    <property type="entry name" value="TonB-dependent receptor, beta-barrel domain"/>
    <property type="match status" value="1"/>
</dbReference>
<evidence type="ECO:0000256" key="2">
    <source>
        <dbReference type="ARBA" id="ARBA00023136"/>
    </source>
</evidence>
<keyword evidence="6" id="KW-1185">Reference proteome</keyword>
<keyword evidence="2" id="KW-0472">Membrane</keyword>
<accession>A0ABY8RDD7</accession>
<keyword evidence="3" id="KW-0998">Cell outer membrane</keyword>
<gene>
    <name evidence="5" type="ORF">QGN23_11360</name>
</gene>
<dbReference type="EMBL" id="CP124855">
    <property type="protein sequence ID" value="WHF51024.1"/>
    <property type="molecule type" value="Genomic_DNA"/>
</dbReference>
<feature type="domain" description="Outer membrane protein beta-barrel" evidence="4">
    <location>
        <begin position="150"/>
        <end position="564"/>
    </location>
</feature>
<protein>
    <submittedName>
        <fullName evidence="5">Outer membrane beta-barrel family protein</fullName>
    </submittedName>
</protein>
<evidence type="ECO:0000256" key="1">
    <source>
        <dbReference type="ARBA" id="ARBA00004442"/>
    </source>
</evidence>
<evidence type="ECO:0000313" key="6">
    <source>
        <dbReference type="Proteomes" id="UP001241656"/>
    </source>
</evidence>
<dbReference type="SUPFAM" id="SSF56935">
    <property type="entry name" value="Porins"/>
    <property type="match status" value="1"/>
</dbReference>
<name>A0ABY8RDD7_9FLAO</name>
<dbReference type="RefSeq" id="WP_282904418.1">
    <property type="nucleotide sequence ID" value="NZ_CP124855.1"/>
</dbReference>
<organism evidence="5 6">
    <name type="scientific">Chryseobacterium gotjawalense</name>
    <dbReference type="NCBI Taxonomy" id="3042315"/>
    <lineage>
        <taxon>Bacteria</taxon>
        <taxon>Pseudomonadati</taxon>
        <taxon>Bacteroidota</taxon>
        <taxon>Flavobacteriia</taxon>
        <taxon>Flavobacteriales</taxon>
        <taxon>Weeksellaceae</taxon>
        <taxon>Chryseobacterium group</taxon>
        <taxon>Chryseobacterium</taxon>
    </lineage>
</organism>
<proteinExistence type="predicted"/>
<sequence>MKQDAQKYLSATYSGKYSFSNYDKFRSRTSNSILLNAKNKLFGWQLNVGQNYREGFRNSTIADITGVNTDNVQRGYFMKSALTFDIGKDRLLVNYDLNHNNNDAYTNSFGFLPVVNPMTQTITGIADYTTDDEGKTQNTRHDASATYQVKFDDRAKKLDLNFGFNQFDTKYNQNSLQFLGTAQNPSAYETTSQQNIYTMKVDYSQPLKILDEGKISVGGLYEKLNFDTQLNGFTNLDYQRQTASAYTELQAKLKKFDFILGTRAESYDISGLSRLNTNGSLKETALIPFNQFRFFPNASVQYNFMPRIYLAFNYNKKIQLPNISWLNPNNTNYQGGNISFGGNVNLQPTIFDNYEIKLSAFDYAFIGYNLSVAKNQSFQVAEKVYFDPNQHTIGGREAYYVRNSFLNAPTMRIHNFNLGLPLPLMLFTKGIKEAMKFNFNPDKINFVYIYSGYQLHELEDNTNKGFWIFNVMGQFILPADIKLVANYSTMTKGNWYYYHMEKPWMNSFDLTATKKFMNDRLTVSVFANDIFRWNENAVTSLYNKSNIYLGNKFDSQNFGISVNYKIPTKNKLAKEAPILLNRDKKDEGVAPVAP</sequence>
<evidence type="ECO:0000259" key="4">
    <source>
        <dbReference type="Pfam" id="PF14905"/>
    </source>
</evidence>
<comment type="subcellular location">
    <subcellularLocation>
        <location evidence="1">Cell outer membrane</location>
    </subcellularLocation>
</comment>
<dbReference type="InterPro" id="IPR041700">
    <property type="entry name" value="OMP_b-brl_3"/>
</dbReference>
<dbReference type="Proteomes" id="UP001241656">
    <property type="component" value="Chromosome"/>
</dbReference>